<dbReference type="InterPro" id="IPR002104">
    <property type="entry name" value="Integrase_catalytic"/>
</dbReference>
<keyword evidence="4" id="KW-0233">DNA recombination</keyword>
<dbReference type="CDD" id="cd00397">
    <property type="entry name" value="DNA_BRE_C"/>
    <property type="match status" value="1"/>
</dbReference>
<organism evidence="8 9">
    <name type="scientific">Granulicella rosea</name>
    <dbReference type="NCBI Taxonomy" id="474952"/>
    <lineage>
        <taxon>Bacteria</taxon>
        <taxon>Pseudomonadati</taxon>
        <taxon>Acidobacteriota</taxon>
        <taxon>Terriglobia</taxon>
        <taxon>Terriglobales</taxon>
        <taxon>Acidobacteriaceae</taxon>
        <taxon>Granulicella</taxon>
    </lineage>
</organism>
<name>A0A239K0H8_9BACT</name>
<protein>
    <submittedName>
        <fullName evidence="8">Site-specific recombinase XerD</fullName>
    </submittedName>
</protein>
<dbReference type="InterPro" id="IPR050090">
    <property type="entry name" value="Tyrosine_recombinase_XerCD"/>
</dbReference>
<evidence type="ECO:0000259" key="6">
    <source>
        <dbReference type="PROSITE" id="PS51898"/>
    </source>
</evidence>
<keyword evidence="2" id="KW-0229">DNA integration</keyword>
<dbReference type="InterPro" id="IPR004107">
    <property type="entry name" value="Integrase_SAM-like_N"/>
</dbReference>
<evidence type="ECO:0000313" key="8">
    <source>
        <dbReference type="EMBL" id="SNT11806.1"/>
    </source>
</evidence>
<evidence type="ECO:0000256" key="4">
    <source>
        <dbReference type="ARBA" id="ARBA00023172"/>
    </source>
</evidence>
<dbReference type="InterPro" id="IPR010998">
    <property type="entry name" value="Integrase_recombinase_N"/>
</dbReference>
<feature type="domain" description="Core-binding (CB)" evidence="7">
    <location>
        <begin position="18"/>
        <end position="104"/>
    </location>
</feature>
<dbReference type="PROSITE" id="PS51898">
    <property type="entry name" value="TYR_RECOMBINASE"/>
    <property type="match status" value="1"/>
</dbReference>
<dbReference type="AlphaFoldDB" id="A0A239K0H8"/>
<keyword evidence="3 5" id="KW-0238">DNA-binding</keyword>
<dbReference type="Proteomes" id="UP000198356">
    <property type="component" value="Unassembled WGS sequence"/>
</dbReference>
<dbReference type="Gene3D" id="1.10.150.130">
    <property type="match status" value="1"/>
</dbReference>
<dbReference type="Pfam" id="PF00589">
    <property type="entry name" value="Phage_integrase"/>
    <property type="match status" value="1"/>
</dbReference>
<evidence type="ECO:0000259" key="7">
    <source>
        <dbReference type="PROSITE" id="PS51900"/>
    </source>
</evidence>
<proteinExistence type="predicted"/>
<dbReference type="PANTHER" id="PTHR30349">
    <property type="entry name" value="PHAGE INTEGRASE-RELATED"/>
    <property type="match status" value="1"/>
</dbReference>
<evidence type="ECO:0000256" key="2">
    <source>
        <dbReference type="ARBA" id="ARBA00022908"/>
    </source>
</evidence>
<keyword evidence="1" id="KW-0159">Chromosome partition</keyword>
<evidence type="ECO:0000313" key="9">
    <source>
        <dbReference type="Proteomes" id="UP000198356"/>
    </source>
</evidence>
<dbReference type="GO" id="GO:0003677">
    <property type="term" value="F:DNA binding"/>
    <property type="evidence" value="ECO:0007669"/>
    <property type="project" value="UniProtKB-UniRule"/>
</dbReference>
<dbReference type="GO" id="GO:0006310">
    <property type="term" value="P:DNA recombination"/>
    <property type="evidence" value="ECO:0007669"/>
    <property type="project" value="UniProtKB-KW"/>
</dbReference>
<evidence type="ECO:0000256" key="1">
    <source>
        <dbReference type="ARBA" id="ARBA00022829"/>
    </source>
</evidence>
<dbReference type="Pfam" id="PF02899">
    <property type="entry name" value="Phage_int_SAM_1"/>
    <property type="match status" value="1"/>
</dbReference>
<evidence type="ECO:0000256" key="5">
    <source>
        <dbReference type="PROSITE-ProRule" id="PRU01248"/>
    </source>
</evidence>
<dbReference type="InterPro" id="IPR013762">
    <property type="entry name" value="Integrase-like_cat_sf"/>
</dbReference>
<accession>A0A239K0H8</accession>
<dbReference type="EMBL" id="FZOU01000004">
    <property type="protein sequence ID" value="SNT11806.1"/>
    <property type="molecule type" value="Genomic_DNA"/>
</dbReference>
<keyword evidence="9" id="KW-1185">Reference proteome</keyword>
<feature type="domain" description="Tyr recombinase" evidence="6">
    <location>
        <begin position="129"/>
        <end position="312"/>
    </location>
</feature>
<dbReference type="InterPro" id="IPR011010">
    <property type="entry name" value="DNA_brk_join_enz"/>
</dbReference>
<dbReference type="PANTHER" id="PTHR30349:SF81">
    <property type="entry name" value="TYROSINE RECOMBINASE XERC"/>
    <property type="match status" value="1"/>
</dbReference>
<gene>
    <name evidence="8" type="ORF">SAMN05421770_104246</name>
</gene>
<dbReference type="Gene3D" id="1.10.443.10">
    <property type="entry name" value="Intergrase catalytic core"/>
    <property type="match status" value="1"/>
</dbReference>
<evidence type="ECO:0000256" key="3">
    <source>
        <dbReference type="ARBA" id="ARBA00023125"/>
    </source>
</evidence>
<dbReference type="InterPro" id="IPR044068">
    <property type="entry name" value="CB"/>
</dbReference>
<dbReference type="GO" id="GO:0007059">
    <property type="term" value="P:chromosome segregation"/>
    <property type="evidence" value="ECO:0007669"/>
    <property type="project" value="UniProtKB-KW"/>
</dbReference>
<sequence>MPFEFTVHPIRWDRCPLVASDPHAQAWLLLQSHRGLSSNTLDAYSRASERYLAFLKSACIASVSATRADVGLYLAALQAGEVALANATIQQLLTVVRLFHGYLMEEGTRSNNPAAQTGSGRAMVARQQKLPWIPNEEDWHRILAAARQESIRNRTMLAFAYDAGLRREELCSLQSSDIDPSRRILRIRTESTKGRRERALPYSASSGELLGRYLVHRRTLGSKRGPLFLSESHRNYTEPISIWSWSKIVLHLARRAGVERFSTHTLRHLCLTDLAHSGWDIHEIATFAGHRSVQTTLLYIHLSGRDLSLKLAAGMAQLHARRVQMLAEVAQ</sequence>
<dbReference type="GO" id="GO:0015074">
    <property type="term" value="P:DNA integration"/>
    <property type="evidence" value="ECO:0007669"/>
    <property type="project" value="UniProtKB-KW"/>
</dbReference>
<dbReference type="SUPFAM" id="SSF56349">
    <property type="entry name" value="DNA breaking-rejoining enzymes"/>
    <property type="match status" value="1"/>
</dbReference>
<reference evidence="8 9" key="1">
    <citation type="submission" date="2017-06" db="EMBL/GenBank/DDBJ databases">
        <authorList>
            <person name="Kim H.J."/>
            <person name="Triplett B.A."/>
        </authorList>
    </citation>
    <scope>NUCLEOTIDE SEQUENCE [LARGE SCALE GENOMIC DNA]</scope>
    <source>
        <strain evidence="8 9">DSM 18704</strain>
    </source>
</reference>
<dbReference type="PROSITE" id="PS51900">
    <property type="entry name" value="CB"/>
    <property type="match status" value="1"/>
</dbReference>